<dbReference type="Proteomes" id="UP001500420">
    <property type="component" value="Unassembled WGS sequence"/>
</dbReference>
<name>A0AAV3T7E4_9EURY</name>
<accession>A0AAV3T7E4</accession>
<evidence type="ECO:0000313" key="2">
    <source>
        <dbReference type="Proteomes" id="UP001500420"/>
    </source>
</evidence>
<dbReference type="InterPro" id="IPR021377">
    <property type="entry name" value="DUF3006"/>
</dbReference>
<evidence type="ECO:0000313" key="1">
    <source>
        <dbReference type="EMBL" id="GAA0666604.1"/>
    </source>
</evidence>
<dbReference type="RefSeq" id="WP_343772784.1">
    <property type="nucleotide sequence ID" value="NZ_BAAADV010000001.1"/>
</dbReference>
<dbReference type="AlphaFoldDB" id="A0AAV3T7E4"/>
<comment type="caution">
    <text evidence="1">The sequence shown here is derived from an EMBL/GenBank/DDBJ whole genome shotgun (WGS) entry which is preliminary data.</text>
</comment>
<proteinExistence type="predicted"/>
<gene>
    <name evidence="1" type="ORF">GCM10009020_09880</name>
</gene>
<dbReference type="Pfam" id="PF11213">
    <property type="entry name" value="DUF3006"/>
    <property type="match status" value="1"/>
</dbReference>
<organism evidence="1 2">
    <name type="scientific">Natronoarchaeum mannanilyticum</name>
    <dbReference type="NCBI Taxonomy" id="926360"/>
    <lineage>
        <taxon>Archaea</taxon>
        <taxon>Methanobacteriati</taxon>
        <taxon>Methanobacteriota</taxon>
        <taxon>Stenosarchaea group</taxon>
        <taxon>Halobacteria</taxon>
        <taxon>Halobacteriales</taxon>
        <taxon>Natronoarchaeaceae</taxon>
    </lineage>
</organism>
<sequence>MIEDGRYAATIDEIEDERATVLLEADGEQLAELVVRTADLPTDEEGAVLRVEIKDGELVDASEDAETTAARRRRRRARFDELAERPPGRDEDA</sequence>
<keyword evidence="2" id="KW-1185">Reference proteome</keyword>
<dbReference type="EMBL" id="BAAADV010000001">
    <property type="protein sequence ID" value="GAA0666604.1"/>
    <property type="molecule type" value="Genomic_DNA"/>
</dbReference>
<protein>
    <submittedName>
        <fullName evidence="1">DUF3006 domain-containing protein</fullName>
    </submittedName>
</protein>
<reference evidence="1 2" key="1">
    <citation type="journal article" date="2019" name="Int. J. Syst. Evol. Microbiol.">
        <title>The Global Catalogue of Microorganisms (GCM) 10K type strain sequencing project: providing services to taxonomists for standard genome sequencing and annotation.</title>
        <authorList>
            <consortium name="The Broad Institute Genomics Platform"/>
            <consortium name="The Broad Institute Genome Sequencing Center for Infectious Disease"/>
            <person name="Wu L."/>
            <person name="Ma J."/>
        </authorList>
    </citation>
    <scope>NUCLEOTIDE SEQUENCE [LARGE SCALE GENOMIC DNA]</scope>
    <source>
        <strain evidence="1 2">JCM 16328</strain>
    </source>
</reference>